<dbReference type="Gene3D" id="3.30.700.10">
    <property type="entry name" value="Glycoprotein, Type 4 Pilin"/>
    <property type="match status" value="1"/>
</dbReference>
<dbReference type="AlphaFoldDB" id="A0A1F5MGV6"/>
<dbReference type="PRINTS" id="PR00813">
    <property type="entry name" value="BCTERIALGSPG"/>
</dbReference>
<evidence type="ECO:0000313" key="4">
    <source>
        <dbReference type="Proteomes" id="UP000183317"/>
    </source>
</evidence>
<accession>A0A1F5MGV6</accession>
<dbReference type="PANTHER" id="PTHR30093">
    <property type="entry name" value="GENERAL SECRETION PATHWAY PROTEIN G"/>
    <property type="match status" value="1"/>
</dbReference>
<sequence length="177" mass="19119">MIKKKGFTLIELLVVISIIAVLASIGFVSYQVVLKNSRDAKRQSDLRTIQTGLEQYFADQLFYPYSDSTLNAPRLTLSSTVSLTSSIGTPSAPSSVKTYIQEIPKDPTSGTATPYLYVALPVTPCDNSGTKCTSYCIYAKMESFKANGVDIGNTAPSNCPAYSTLSPNTYNFAVTLP</sequence>
<protein>
    <recommendedName>
        <fullName evidence="5">Type II secretion system protein GspG C-terminal domain-containing protein</fullName>
    </recommendedName>
</protein>
<feature type="transmembrane region" description="Helical" evidence="2">
    <location>
        <begin position="12"/>
        <end position="33"/>
    </location>
</feature>
<organism evidence="3 4">
    <name type="scientific">Candidatus Daviesbacteria bacterium RIFCSPLOWO2_02_FULL_36_8</name>
    <dbReference type="NCBI Taxonomy" id="1797793"/>
    <lineage>
        <taxon>Bacteria</taxon>
        <taxon>Candidatus Daviesiibacteriota</taxon>
    </lineage>
</organism>
<name>A0A1F5MGV6_9BACT</name>
<evidence type="ECO:0000256" key="1">
    <source>
        <dbReference type="ARBA" id="ARBA00022481"/>
    </source>
</evidence>
<keyword evidence="2" id="KW-0472">Membrane</keyword>
<dbReference type="PANTHER" id="PTHR30093:SF47">
    <property type="entry name" value="TYPE IV PILUS NON-CORE MINOR PILIN PILE"/>
    <property type="match status" value="1"/>
</dbReference>
<dbReference type="InterPro" id="IPR000983">
    <property type="entry name" value="Bac_GSPG_pilin"/>
</dbReference>
<keyword evidence="2" id="KW-0812">Transmembrane</keyword>
<dbReference type="InterPro" id="IPR012902">
    <property type="entry name" value="N_methyl_site"/>
</dbReference>
<comment type="caution">
    <text evidence="3">The sequence shown here is derived from an EMBL/GenBank/DDBJ whole genome shotgun (WGS) entry which is preliminary data.</text>
</comment>
<dbReference type="GO" id="GO:0015627">
    <property type="term" value="C:type II protein secretion system complex"/>
    <property type="evidence" value="ECO:0007669"/>
    <property type="project" value="InterPro"/>
</dbReference>
<proteinExistence type="predicted"/>
<evidence type="ECO:0000313" key="3">
    <source>
        <dbReference type="EMBL" id="OGE64585.1"/>
    </source>
</evidence>
<keyword evidence="2" id="KW-1133">Transmembrane helix</keyword>
<dbReference type="PROSITE" id="PS00409">
    <property type="entry name" value="PROKAR_NTER_METHYL"/>
    <property type="match status" value="1"/>
</dbReference>
<dbReference type="InterPro" id="IPR045584">
    <property type="entry name" value="Pilin-like"/>
</dbReference>
<dbReference type="SUPFAM" id="SSF54523">
    <property type="entry name" value="Pili subunits"/>
    <property type="match status" value="1"/>
</dbReference>
<gene>
    <name evidence="3" type="ORF">A3J13_01485</name>
</gene>
<reference evidence="3 4" key="1">
    <citation type="journal article" date="2016" name="Nat. Commun.">
        <title>Thousands of microbial genomes shed light on interconnected biogeochemical processes in an aquifer system.</title>
        <authorList>
            <person name="Anantharaman K."/>
            <person name="Brown C.T."/>
            <person name="Hug L.A."/>
            <person name="Sharon I."/>
            <person name="Castelle C.J."/>
            <person name="Probst A.J."/>
            <person name="Thomas B.C."/>
            <person name="Singh A."/>
            <person name="Wilkins M.J."/>
            <person name="Karaoz U."/>
            <person name="Brodie E.L."/>
            <person name="Williams K.H."/>
            <person name="Hubbard S.S."/>
            <person name="Banfield J.F."/>
        </authorList>
    </citation>
    <scope>NUCLEOTIDE SEQUENCE [LARGE SCALE GENOMIC DNA]</scope>
</reference>
<evidence type="ECO:0000256" key="2">
    <source>
        <dbReference type="SAM" id="Phobius"/>
    </source>
</evidence>
<dbReference type="Proteomes" id="UP000183317">
    <property type="component" value="Unassembled WGS sequence"/>
</dbReference>
<dbReference type="GO" id="GO:0015628">
    <property type="term" value="P:protein secretion by the type II secretion system"/>
    <property type="evidence" value="ECO:0007669"/>
    <property type="project" value="InterPro"/>
</dbReference>
<dbReference type="EMBL" id="MFDU01000008">
    <property type="protein sequence ID" value="OGE64585.1"/>
    <property type="molecule type" value="Genomic_DNA"/>
</dbReference>
<dbReference type="NCBIfam" id="TIGR02532">
    <property type="entry name" value="IV_pilin_GFxxxE"/>
    <property type="match status" value="1"/>
</dbReference>
<dbReference type="Pfam" id="PF07963">
    <property type="entry name" value="N_methyl"/>
    <property type="match status" value="1"/>
</dbReference>
<evidence type="ECO:0008006" key="5">
    <source>
        <dbReference type="Google" id="ProtNLM"/>
    </source>
</evidence>
<keyword evidence="1" id="KW-0488">Methylation</keyword>